<evidence type="ECO:0000313" key="2">
    <source>
        <dbReference type="Proteomes" id="UP001057402"/>
    </source>
</evidence>
<reference evidence="2" key="1">
    <citation type="journal article" date="2023" name="Front. Plant Sci.">
        <title>Chromosomal-level genome assembly of Melastoma candidum provides insights into trichome evolution.</title>
        <authorList>
            <person name="Zhong Y."/>
            <person name="Wu W."/>
            <person name="Sun C."/>
            <person name="Zou P."/>
            <person name="Liu Y."/>
            <person name="Dai S."/>
            <person name="Zhou R."/>
        </authorList>
    </citation>
    <scope>NUCLEOTIDE SEQUENCE [LARGE SCALE GENOMIC DNA]</scope>
</reference>
<proteinExistence type="predicted"/>
<sequence length="159" mass="18149">MRANDEGLNHAVRRGHFVLANFVYPSVSPEECAADFKKLETSRISVLDVQMGAVLGFIRFVLNIGRAKAKSCDPPGQCSAVCCDELYLQLEKGDDLYPFDYLAALNYFSQKHIYECQDRVIYDLLGKQLLNVLYVRQVVLRSVREIPHWKIQSSFEKKG</sequence>
<protein>
    <submittedName>
        <fullName evidence="1">Uncharacterized protein</fullName>
    </submittedName>
</protein>
<comment type="caution">
    <text evidence="1">The sequence shown here is derived from an EMBL/GenBank/DDBJ whole genome shotgun (WGS) entry which is preliminary data.</text>
</comment>
<organism evidence="1 2">
    <name type="scientific">Melastoma candidum</name>
    <dbReference type="NCBI Taxonomy" id="119954"/>
    <lineage>
        <taxon>Eukaryota</taxon>
        <taxon>Viridiplantae</taxon>
        <taxon>Streptophyta</taxon>
        <taxon>Embryophyta</taxon>
        <taxon>Tracheophyta</taxon>
        <taxon>Spermatophyta</taxon>
        <taxon>Magnoliopsida</taxon>
        <taxon>eudicotyledons</taxon>
        <taxon>Gunneridae</taxon>
        <taxon>Pentapetalae</taxon>
        <taxon>rosids</taxon>
        <taxon>malvids</taxon>
        <taxon>Myrtales</taxon>
        <taxon>Melastomataceae</taxon>
        <taxon>Melastomatoideae</taxon>
        <taxon>Melastomateae</taxon>
        <taxon>Melastoma</taxon>
    </lineage>
</organism>
<dbReference type="EMBL" id="CM042881">
    <property type="protein sequence ID" value="KAI4384945.1"/>
    <property type="molecule type" value="Genomic_DNA"/>
</dbReference>
<dbReference type="Proteomes" id="UP001057402">
    <property type="component" value="Chromosome 2"/>
</dbReference>
<keyword evidence="2" id="KW-1185">Reference proteome</keyword>
<gene>
    <name evidence="1" type="ORF">MLD38_003028</name>
</gene>
<evidence type="ECO:0000313" key="1">
    <source>
        <dbReference type="EMBL" id="KAI4384945.1"/>
    </source>
</evidence>
<accession>A0ACB9S0R1</accession>
<name>A0ACB9S0R1_9MYRT</name>